<comment type="subcellular location">
    <subcellularLocation>
        <location evidence="1">Cell membrane</location>
        <topology evidence="1">Multi-pass membrane protein</topology>
    </subcellularLocation>
</comment>
<evidence type="ECO:0000256" key="2">
    <source>
        <dbReference type="ARBA" id="ARBA00006448"/>
    </source>
</evidence>
<evidence type="ECO:0000256" key="4">
    <source>
        <dbReference type="ARBA" id="ARBA00022692"/>
    </source>
</evidence>
<dbReference type="AlphaFoldDB" id="A0A2C6MEG7"/>
<comment type="caution">
    <text evidence="8">The sequence shown here is derived from an EMBL/GenBank/DDBJ whole genome shotgun (WGS) entry which is preliminary data.</text>
</comment>
<dbReference type="PANTHER" id="PTHR34582">
    <property type="entry name" value="UPF0702 TRANSMEMBRANE PROTEIN YCAP"/>
    <property type="match status" value="1"/>
</dbReference>
<evidence type="ECO:0000256" key="3">
    <source>
        <dbReference type="ARBA" id="ARBA00022475"/>
    </source>
</evidence>
<dbReference type="GO" id="GO:0005886">
    <property type="term" value="C:plasma membrane"/>
    <property type="evidence" value="ECO:0007669"/>
    <property type="project" value="UniProtKB-SubCell"/>
</dbReference>
<keyword evidence="5" id="KW-1133">Transmembrane helix</keyword>
<keyword evidence="3" id="KW-1003">Cell membrane</keyword>
<evidence type="ECO:0000256" key="6">
    <source>
        <dbReference type="ARBA" id="ARBA00023136"/>
    </source>
</evidence>
<dbReference type="InterPro" id="IPR023090">
    <property type="entry name" value="UPF0702_alpha/beta_dom_sf"/>
</dbReference>
<evidence type="ECO:0000256" key="5">
    <source>
        <dbReference type="ARBA" id="ARBA00022989"/>
    </source>
</evidence>
<sequence length="86" mass="9724">MTTGDIGVTTQYEGVASELIVDGKLIQQNLQQNNLSKEWLITQLQKQGIKSIEEVSFASLDTSGNLYVDKYHDNLQYVEDITDEEK</sequence>
<dbReference type="Pfam" id="PF04239">
    <property type="entry name" value="DUF421"/>
    <property type="match status" value="1"/>
</dbReference>
<accession>A0A2C6MEG7</accession>
<evidence type="ECO:0000256" key="1">
    <source>
        <dbReference type="ARBA" id="ARBA00004651"/>
    </source>
</evidence>
<dbReference type="EMBL" id="AWQQ01000015">
    <property type="protein sequence ID" value="PHJ39709.1"/>
    <property type="molecule type" value="Genomic_DNA"/>
</dbReference>
<name>A0A2C6MEG7_9FIRM</name>
<evidence type="ECO:0000313" key="8">
    <source>
        <dbReference type="EMBL" id="PHJ39709.1"/>
    </source>
</evidence>
<evidence type="ECO:0000313" key="9">
    <source>
        <dbReference type="Proteomes" id="UP000222564"/>
    </source>
</evidence>
<comment type="similarity">
    <text evidence="2">Belongs to the UPF0702 family.</text>
</comment>
<dbReference type="PANTHER" id="PTHR34582:SF7">
    <property type="entry name" value="UPF0702 TRANSMEMBRANE PROTEIN YDFS"/>
    <property type="match status" value="1"/>
</dbReference>
<organism evidence="8 9">
    <name type="scientific">Desulforamulus profundi</name>
    <dbReference type="NCBI Taxonomy" id="1383067"/>
    <lineage>
        <taxon>Bacteria</taxon>
        <taxon>Bacillati</taxon>
        <taxon>Bacillota</taxon>
        <taxon>Clostridia</taxon>
        <taxon>Eubacteriales</taxon>
        <taxon>Peptococcaceae</taxon>
        <taxon>Desulforamulus</taxon>
    </lineage>
</organism>
<keyword evidence="4" id="KW-0812">Transmembrane</keyword>
<dbReference type="Proteomes" id="UP000222564">
    <property type="component" value="Unassembled WGS sequence"/>
</dbReference>
<keyword evidence="9" id="KW-1185">Reference proteome</keyword>
<protein>
    <recommendedName>
        <fullName evidence="7">YetF C-terminal domain-containing protein</fullName>
    </recommendedName>
</protein>
<proteinExistence type="inferred from homology"/>
<feature type="domain" description="YetF C-terminal" evidence="7">
    <location>
        <begin position="13"/>
        <end position="73"/>
    </location>
</feature>
<reference evidence="8 9" key="1">
    <citation type="submission" date="2013-09" db="EMBL/GenBank/DDBJ databases">
        <title>Biodegradation of hydrocarbons in the deep terrestrial subsurface : characterization of a microbial consortium composed of two Desulfotomaculum species originating from a deep geological formation.</title>
        <authorList>
            <person name="Aullo T."/>
            <person name="Berlendis S."/>
            <person name="Lascourreges J.-F."/>
            <person name="Dessort D."/>
            <person name="Saint-Laurent S."/>
            <person name="Schraauwers B."/>
            <person name="Mas J."/>
            <person name="Magot M."/>
            <person name="Ranchou-Peyruse A."/>
        </authorList>
    </citation>
    <scope>NUCLEOTIDE SEQUENCE [LARGE SCALE GENOMIC DNA]</scope>
    <source>
        <strain evidence="8 9">Bs107</strain>
    </source>
</reference>
<dbReference type="InterPro" id="IPR007353">
    <property type="entry name" value="DUF421"/>
</dbReference>
<keyword evidence="6" id="KW-0472">Membrane</keyword>
<evidence type="ECO:0000259" key="7">
    <source>
        <dbReference type="Pfam" id="PF04239"/>
    </source>
</evidence>
<dbReference type="Gene3D" id="3.30.240.20">
    <property type="entry name" value="bsu07140 like domains"/>
    <property type="match status" value="1"/>
</dbReference>
<gene>
    <name evidence="8" type="ORF">P378_01715</name>
</gene>